<evidence type="ECO:0000313" key="2">
    <source>
        <dbReference type="Proteomes" id="UP000035680"/>
    </source>
</evidence>
<organism evidence="2 3">
    <name type="scientific">Strongyloides venezuelensis</name>
    <name type="common">Threadworm</name>
    <dbReference type="NCBI Taxonomy" id="75913"/>
    <lineage>
        <taxon>Eukaryota</taxon>
        <taxon>Metazoa</taxon>
        <taxon>Ecdysozoa</taxon>
        <taxon>Nematoda</taxon>
        <taxon>Chromadorea</taxon>
        <taxon>Rhabditida</taxon>
        <taxon>Tylenchina</taxon>
        <taxon>Panagrolaimomorpha</taxon>
        <taxon>Strongyloidoidea</taxon>
        <taxon>Strongyloididae</taxon>
        <taxon>Strongyloides</taxon>
    </lineage>
</organism>
<evidence type="ECO:0000313" key="3">
    <source>
        <dbReference type="WBParaSite" id="SVE_1996000.1"/>
    </source>
</evidence>
<accession>A0A0K0G5E3</accession>
<feature type="transmembrane region" description="Helical" evidence="1">
    <location>
        <begin position="24"/>
        <end position="48"/>
    </location>
</feature>
<feature type="transmembrane region" description="Helical" evidence="1">
    <location>
        <begin position="188"/>
        <end position="209"/>
    </location>
</feature>
<keyword evidence="2" id="KW-1185">Reference proteome</keyword>
<feature type="transmembrane region" description="Helical" evidence="1">
    <location>
        <begin position="230"/>
        <end position="249"/>
    </location>
</feature>
<dbReference type="WBParaSite" id="SVE_1996000.1">
    <property type="protein sequence ID" value="SVE_1996000.1"/>
    <property type="gene ID" value="SVE_1996000"/>
</dbReference>
<proteinExistence type="predicted"/>
<feature type="transmembrane region" description="Helical" evidence="1">
    <location>
        <begin position="269"/>
        <end position="289"/>
    </location>
</feature>
<name>A0A0K0G5E3_STRVS</name>
<dbReference type="AlphaFoldDB" id="A0A0K0G5E3"/>
<sequence>MENNNISRDSIIVQIRPGILTPNFYFELSVFVITFAICLILIVITIFLEPFKRTESVKGVVILQSSSTLIYSIVLITKYLSAYFLLINNVKFSIIYTTFSSQLFYFVYNFNYTVPFFITYWRFSLIVLGKKTSLTEKVFIGCFSMVFNFIAFLYVIFYSTNLAKTSFYTAIYDLGLFTDSVFPWFDTLPQIAGCILGIILNLIILKKIWNHQKTMRNKSTISKNDKTLTFNTLFQTIMPFMIIVSYNLYFCVLIDYGFQSNTFRQFIKYIEIVYLPCCPLSFVFFLEIYRIQFINFFFPNKKLFKKSTNSTSINQITTKSVL</sequence>
<feature type="transmembrane region" description="Helical" evidence="1">
    <location>
        <begin position="106"/>
        <end position="126"/>
    </location>
</feature>
<dbReference type="Proteomes" id="UP000035680">
    <property type="component" value="Unassembled WGS sequence"/>
</dbReference>
<reference evidence="2" key="1">
    <citation type="submission" date="2014-07" db="EMBL/GenBank/DDBJ databases">
        <authorList>
            <person name="Martin A.A"/>
            <person name="De Silva N."/>
        </authorList>
    </citation>
    <scope>NUCLEOTIDE SEQUENCE</scope>
</reference>
<keyword evidence="1" id="KW-0472">Membrane</keyword>
<protein>
    <submittedName>
        <fullName evidence="3">Serpentine receptor class gamma</fullName>
    </submittedName>
</protein>
<feature type="transmembrane region" description="Helical" evidence="1">
    <location>
        <begin position="138"/>
        <end position="157"/>
    </location>
</feature>
<feature type="transmembrane region" description="Helical" evidence="1">
    <location>
        <begin position="69"/>
        <end position="86"/>
    </location>
</feature>
<evidence type="ECO:0000256" key="1">
    <source>
        <dbReference type="SAM" id="Phobius"/>
    </source>
</evidence>
<keyword evidence="1" id="KW-0812">Transmembrane</keyword>
<reference evidence="3" key="2">
    <citation type="submission" date="2015-08" db="UniProtKB">
        <authorList>
            <consortium name="WormBaseParasite"/>
        </authorList>
    </citation>
    <scope>IDENTIFICATION</scope>
</reference>
<keyword evidence="1" id="KW-1133">Transmembrane helix</keyword>